<dbReference type="InterPro" id="IPR017687">
    <property type="entry name" value="BamB"/>
</dbReference>
<proteinExistence type="inferred from homology"/>
<feature type="domain" description="Pyrrolo-quinoline quinone repeat" evidence="6">
    <location>
        <begin position="79"/>
        <end position="325"/>
    </location>
</feature>
<dbReference type="PANTHER" id="PTHR34512">
    <property type="entry name" value="CELL SURFACE PROTEIN"/>
    <property type="match status" value="1"/>
</dbReference>
<keyword evidence="1 4" id="KW-0732">Signal</keyword>
<evidence type="ECO:0000256" key="1">
    <source>
        <dbReference type="ARBA" id="ARBA00022729"/>
    </source>
</evidence>
<dbReference type="PROSITE" id="PS51257">
    <property type="entry name" value="PROKAR_LIPOPROTEIN"/>
    <property type="match status" value="1"/>
</dbReference>
<evidence type="ECO:0000256" key="4">
    <source>
        <dbReference type="HAMAP-Rule" id="MF_00923"/>
    </source>
</evidence>
<evidence type="ECO:0000313" key="8">
    <source>
        <dbReference type="Proteomes" id="UP001157134"/>
    </source>
</evidence>
<comment type="caution">
    <text evidence="7">The sequence shown here is derived from an EMBL/GenBank/DDBJ whole genome shotgun (WGS) entry which is preliminary data.</text>
</comment>
<evidence type="ECO:0000256" key="5">
    <source>
        <dbReference type="SAM" id="SignalP"/>
    </source>
</evidence>
<evidence type="ECO:0000313" key="7">
    <source>
        <dbReference type="EMBL" id="GLX84487.1"/>
    </source>
</evidence>
<dbReference type="SMART" id="SM00564">
    <property type="entry name" value="PQQ"/>
    <property type="match status" value="7"/>
</dbReference>
<dbReference type="PANTHER" id="PTHR34512:SF30">
    <property type="entry name" value="OUTER MEMBRANE PROTEIN ASSEMBLY FACTOR BAMB"/>
    <property type="match status" value="1"/>
</dbReference>
<evidence type="ECO:0000259" key="6">
    <source>
        <dbReference type="Pfam" id="PF13360"/>
    </source>
</evidence>
<sequence length="399" mass="43203">MQLLHKKILTTLALVLTLAACSSTDEENEELAIAELTEINQQFEPQVVWSESVGDGVEDYFSRLKPAVAYDKVFSASREGDIIAFDEKTGDKVWQIDLRIPYSGNAIFFGSDESALLSGGPVTGGRKVFVGSENGDVFALDEASGEILWQTKVKGEVLAAPTFESNVVLVNTVSGVLTALDAQNGEELWKVEQDVPPLTLRGISAPAAASGGVLIGTPSGELTVYILENGQQGWSVNLGEPTGSTELDRVVDVDAKPLIIGETVYAVSSRGNLSSLELRTGRVLWQRQYSSFRQINIARNNIYITDVKGHVYAIDRLNGLERWSNASLTNRNVTGPAVQGKYVVVGDFEGYLHWLDVDTGDIVSRTEVDSSGIYATPTVANDILYVQSRDGDLKAITLP</sequence>
<dbReference type="HAMAP" id="MF_00923">
    <property type="entry name" value="OM_assembly_BamB"/>
    <property type="match status" value="1"/>
</dbReference>
<feature type="signal peptide" evidence="5">
    <location>
        <begin position="1"/>
        <end position="22"/>
    </location>
</feature>
<protein>
    <recommendedName>
        <fullName evidence="4">Outer membrane protein assembly factor BamB</fullName>
    </recommendedName>
</protein>
<dbReference type="Proteomes" id="UP001157134">
    <property type="component" value="Unassembled WGS sequence"/>
</dbReference>
<keyword evidence="4" id="KW-0449">Lipoprotein</keyword>
<feature type="domain" description="Pyrrolo-quinoline quinone repeat" evidence="6">
    <location>
        <begin position="331"/>
        <end position="396"/>
    </location>
</feature>
<dbReference type="Pfam" id="PF13360">
    <property type="entry name" value="PQQ_2"/>
    <property type="match status" value="2"/>
</dbReference>
<comment type="subcellular location">
    <subcellularLocation>
        <location evidence="4">Cell outer membrane</location>
        <topology evidence="4">Lipid-anchor</topology>
    </subcellularLocation>
</comment>
<dbReference type="NCBIfam" id="TIGR03300">
    <property type="entry name" value="assembly_YfgL"/>
    <property type="match status" value="1"/>
</dbReference>
<dbReference type="EMBL" id="BSSV01000001">
    <property type="protein sequence ID" value="GLX84487.1"/>
    <property type="molecule type" value="Genomic_DNA"/>
</dbReference>
<comment type="subunit">
    <text evidence="4">Part of the Bam complex.</text>
</comment>
<reference evidence="7 8" key="1">
    <citation type="submission" date="2023-03" db="EMBL/GenBank/DDBJ databases">
        <title>Thalassotalea loyana LMG 22536T draft genome sequence.</title>
        <authorList>
            <person name="Sawabe T."/>
        </authorList>
    </citation>
    <scope>NUCLEOTIDE SEQUENCE [LARGE SCALE GENOMIC DNA]</scope>
    <source>
        <strain evidence="7 8">LMG 22536</strain>
    </source>
</reference>
<comment type="similarity">
    <text evidence="4">Belongs to the BamB family.</text>
</comment>
<name>A0ABQ6HA53_9GAMM</name>
<dbReference type="RefSeq" id="WP_284296075.1">
    <property type="nucleotide sequence ID" value="NZ_BSSV01000001.1"/>
</dbReference>
<keyword evidence="3 4" id="KW-0998">Cell outer membrane</keyword>
<gene>
    <name evidence="4 7" type="primary">bamB</name>
    <name evidence="7" type="ORF">tloyanaT_07390</name>
</gene>
<feature type="chain" id="PRO_5047050617" description="Outer membrane protein assembly factor BamB" evidence="5">
    <location>
        <begin position="23"/>
        <end position="399"/>
    </location>
</feature>
<organism evidence="7 8">
    <name type="scientific">Thalassotalea loyana</name>
    <dbReference type="NCBI Taxonomy" id="280483"/>
    <lineage>
        <taxon>Bacteria</taxon>
        <taxon>Pseudomonadati</taxon>
        <taxon>Pseudomonadota</taxon>
        <taxon>Gammaproteobacteria</taxon>
        <taxon>Alteromonadales</taxon>
        <taxon>Colwelliaceae</taxon>
        <taxon>Thalassotalea</taxon>
    </lineage>
</organism>
<evidence type="ECO:0000256" key="3">
    <source>
        <dbReference type="ARBA" id="ARBA00023237"/>
    </source>
</evidence>
<dbReference type="SUPFAM" id="SSF50998">
    <property type="entry name" value="Quinoprotein alcohol dehydrogenase-like"/>
    <property type="match status" value="1"/>
</dbReference>
<dbReference type="Gene3D" id="2.130.10.10">
    <property type="entry name" value="YVTN repeat-like/Quinoprotein amine dehydrogenase"/>
    <property type="match status" value="1"/>
</dbReference>
<keyword evidence="2 4" id="KW-0472">Membrane</keyword>
<comment type="function">
    <text evidence="4">Part of the outer membrane protein assembly complex, which is involved in assembly and insertion of beta-barrel proteins into the outer membrane.</text>
</comment>
<evidence type="ECO:0000256" key="2">
    <source>
        <dbReference type="ARBA" id="ARBA00023136"/>
    </source>
</evidence>
<keyword evidence="8" id="KW-1185">Reference proteome</keyword>
<dbReference type="InterPro" id="IPR018391">
    <property type="entry name" value="PQQ_b-propeller_rpt"/>
</dbReference>
<dbReference type="InterPro" id="IPR015943">
    <property type="entry name" value="WD40/YVTN_repeat-like_dom_sf"/>
</dbReference>
<accession>A0ABQ6HA53</accession>
<dbReference type="InterPro" id="IPR011047">
    <property type="entry name" value="Quinoprotein_ADH-like_sf"/>
</dbReference>
<keyword evidence="4" id="KW-0564">Palmitate</keyword>
<dbReference type="InterPro" id="IPR002372">
    <property type="entry name" value="PQQ_rpt_dom"/>
</dbReference>
<dbReference type="NCBIfam" id="NF008351">
    <property type="entry name" value="PRK11138.1"/>
    <property type="match status" value="1"/>
</dbReference>